<evidence type="ECO:0000313" key="3">
    <source>
        <dbReference type="Proteomes" id="UP000829194"/>
    </source>
</evidence>
<dbReference type="Proteomes" id="UP000829194">
    <property type="component" value="Chromosome"/>
</dbReference>
<comment type="similarity">
    <text evidence="1">Belongs to the CutA family.</text>
</comment>
<dbReference type="InterPro" id="IPR004323">
    <property type="entry name" value="Ion_tolerance_CutA"/>
</dbReference>
<organism evidence="2 3">
    <name type="scientific">Lysobacter gummosus</name>
    <dbReference type="NCBI Taxonomy" id="262324"/>
    <lineage>
        <taxon>Bacteria</taxon>
        <taxon>Pseudomonadati</taxon>
        <taxon>Pseudomonadota</taxon>
        <taxon>Gammaproteobacteria</taxon>
        <taxon>Lysobacterales</taxon>
        <taxon>Lysobacteraceae</taxon>
        <taxon>Lysobacter</taxon>
    </lineage>
</organism>
<dbReference type="InterPro" id="IPR011322">
    <property type="entry name" value="N-reg_PII-like_a/b"/>
</dbReference>
<evidence type="ECO:0000313" key="2">
    <source>
        <dbReference type="EMBL" id="UNP30406.1"/>
    </source>
</evidence>
<keyword evidence="3" id="KW-1185">Reference proteome</keyword>
<dbReference type="PANTHER" id="PTHR23419">
    <property type="entry name" value="DIVALENT CATION TOLERANCE CUTA-RELATED"/>
    <property type="match status" value="1"/>
</dbReference>
<dbReference type="RefSeq" id="WP_057941643.1">
    <property type="nucleotide sequence ID" value="NZ_CP011131.1"/>
</dbReference>
<dbReference type="SUPFAM" id="SSF54913">
    <property type="entry name" value="GlnB-like"/>
    <property type="match status" value="1"/>
</dbReference>
<evidence type="ECO:0000256" key="1">
    <source>
        <dbReference type="ARBA" id="ARBA00010169"/>
    </source>
</evidence>
<proteinExistence type="inferred from homology"/>
<reference evidence="2 3" key="1">
    <citation type="submission" date="2022-03" db="EMBL/GenBank/DDBJ databases">
        <title>Complete genome sequence of Lysobacter capsici VKM B-2533 and Lysobacter gummosus 10.1.1, promising sources of lytic agents.</title>
        <authorList>
            <person name="Tarlachkov S.V."/>
            <person name="Kudryakova I.V."/>
            <person name="Afoshin A.S."/>
            <person name="Leontyevskaya E.A."/>
            <person name="Leontyevskaya N.V."/>
        </authorList>
    </citation>
    <scope>NUCLEOTIDE SEQUENCE [LARGE SCALE GENOMIC DNA]</scope>
    <source>
        <strain evidence="2 3">10.1.1</strain>
    </source>
</reference>
<dbReference type="Gene3D" id="3.30.70.120">
    <property type="match status" value="1"/>
</dbReference>
<dbReference type="InterPro" id="IPR015867">
    <property type="entry name" value="N-reg_PII/ATP_PRibTrfase_C"/>
</dbReference>
<gene>
    <name evidence="2" type="ORF">MOV92_03780</name>
</gene>
<dbReference type="Pfam" id="PF03091">
    <property type="entry name" value="CutA1"/>
    <property type="match status" value="1"/>
</dbReference>
<protein>
    <submittedName>
        <fullName evidence="2">Divalent-cation tolerance protein CutA</fullName>
    </submittedName>
</protein>
<dbReference type="EMBL" id="CP093547">
    <property type="protein sequence ID" value="UNP30406.1"/>
    <property type="molecule type" value="Genomic_DNA"/>
</dbReference>
<accession>A0ABY3XFJ0</accession>
<sequence length="109" mass="12183">MSDTLPVLVLSTCPDQTSADAIALALVEEGLAACVTRIPGARSTYRWQGRIEHATEVQLLIKTRVTISGALIKRLTELHPYELPEVVVVEPRDVSEPYMRWVNEQTPDR</sequence>
<name>A0ABY3XFJ0_9GAMM</name>
<dbReference type="PANTHER" id="PTHR23419:SF8">
    <property type="entry name" value="FI09726P"/>
    <property type="match status" value="1"/>
</dbReference>